<dbReference type="GO" id="GO:0005886">
    <property type="term" value="C:plasma membrane"/>
    <property type="evidence" value="ECO:0007669"/>
    <property type="project" value="TreeGrafter"/>
</dbReference>
<dbReference type="SUPFAM" id="SSF56601">
    <property type="entry name" value="beta-lactamase/transpeptidase-like"/>
    <property type="match status" value="1"/>
</dbReference>
<keyword evidence="3" id="KW-0132">Cell division</keyword>
<dbReference type="AlphaFoldDB" id="A0A0G1PHJ5"/>
<dbReference type="InterPro" id="IPR001460">
    <property type="entry name" value="PCN-bd_Tpept"/>
</dbReference>
<dbReference type="EMBL" id="LCKT01000006">
    <property type="protein sequence ID" value="KKU04888.1"/>
    <property type="molecule type" value="Genomic_DNA"/>
</dbReference>
<dbReference type="InterPro" id="IPR036138">
    <property type="entry name" value="PBP_dimer_sf"/>
</dbReference>
<proteinExistence type="predicted"/>
<comment type="caution">
    <text evidence="3">The sequence shown here is derived from an EMBL/GenBank/DDBJ whole genome shotgun (WGS) entry which is preliminary data.</text>
</comment>
<dbReference type="InterPro" id="IPR050515">
    <property type="entry name" value="Beta-lactam/transpept"/>
</dbReference>
<sequence>MFNLFRQKKKYTAIEPDEIFIDSKNLPKFDPGRFQGRLEKPVSQQIIIAVGVVFALTVLLYIGKIWNLQITEGAVYAAKAETNRLRHLLVFSERGTIYDRRNELLAWNEGKSADGELSWRRYSNLSGLAHLVGYLKYPAKDSAGFYYQENFMGIDGAEKSWNETLAGQTGRLIIEVTATNQTTWQNIFLPPINGADLKLSVDAKLSNALYGFIKNLANQVPFEGGAGALMDIRNGEILALTSFPEYDQNVLTAGADKDAFAKILNDKRNPFLNRLTGGVYTPGSIIKPFIAIGALTEKIITPEKQILSTGSIAIPNPYDKTKESVFVDWKAHGWVDMRQALAVSSNVYFYEIGGGFENQRGLGINGIEKYLRMFGFGRGANNPFFGDLTGTIPNPEWKKENFEDGLWRIGDTYHTVIGQYGVQVTPFQLLRAMAAIANDGVLMEPTVLLDDRTWNVKKEILPLKKEDIQVVKEGLRQAVLFGTASALNIAETQVAAKTGTAELGFSKQFVNSWVTGFFPYENPRFAFVVIMEKGPRANTIGAAYVMRQLLKWLAANRPEYLE</sequence>
<dbReference type="Gene3D" id="3.40.710.10">
    <property type="entry name" value="DD-peptidase/beta-lactamase superfamily"/>
    <property type="match status" value="1"/>
</dbReference>
<keyword evidence="3" id="KW-0131">Cell cycle</keyword>
<dbReference type="Gene3D" id="3.90.1310.10">
    <property type="entry name" value="Penicillin-binding protein 2a (Domain 2)"/>
    <property type="match status" value="1"/>
</dbReference>
<dbReference type="PANTHER" id="PTHR30627">
    <property type="entry name" value="PEPTIDOGLYCAN D,D-TRANSPEPTIDASE"/>
    <property type="match status" value="1"/>
</dbReference>
<evidence type="ECO:0000313" key="3">
    <source>
        <dbReference type="EMBL" id="KKU04888.1"/>
    </source>
</evidence>
<dbReference type="GO" id="GO:0008658">
    <property type="term" value="F:penicillin binding"/>
    <property type="evidence" value="ECO:0007669"/>
    <property type="project" value="InterPro"/>
</dbReference>
<keyword evidence="1" id="KW-0472">Membrane</keyword>
<dbReference type="SUPFAM" id="SSF56519">
    <property type="entry name" value="Penicillin binding protein dimerisation domain"/>
    <property type="match status" value="1"/>
</dbReference>
<evidence type="ECO:0000256" key="1">
    <source>
        <dbReference type="SAM" id="Phobius"/>
    </source>
</evidence>
<reference evidence="3 4" key="1">
    <citation type="journal article" date="2015" name="Nature">
        <title>rRNA introns, odd ribosomes, and small enigmatic genomes across a large radiation of phyla.</title>
        <authorList>
            <person name="Brown C.T."/>
            <person name="Hug L.A."/>
            <person name="Thomas B.C."/>
            <person name="Sharon I."/>
            <person name="Castelle C.J."/>
            <person name="Singh A."/>
            <person name="Wilkins M.J."/>
            <person name="Williams K.H."/>
            <person name="Banfield J.F."/>
        </authorList>
    </citation>
    <scope>NUCLEOTIDE SEQUENCE [LARGE SCALE GENOMIC DNA]</scope>
</reference>
<name>A0A0G1PHJ5_9BACT</name>
<feature type="transmembrane region" description="Helical" evidence="1">
    <location>
        <begin position="46"/>
        <end position="66"/>
    </location>
</feature>
<dbReference type="InterPro" id="IPR012338">
    <property type="entry name" value="Beta-lactam/transpept-like"/>
</dbReference>
<keyword evidence="1" id="KW-0812">Transmembrane</keyword>
<dbReference type="Proteomes" id="UP000034696">
    <property type="component" value="Unassembled WGS sequence"/>
</dbReference>
<evidence type="ECO:0000259" key="2">
    <source>
        <dbReference type="Pfam" id="PF00905"/>
    </source>
</evidence>
<accession>A0A0G1PHJ5</accession>
<organism evidence="3 4">
    <name type="scientific">Candidatus Giovannonibacteria bacterium GW2011_GWA2_45_21</name>
    <dbReference type="NCBI Taxonomy" id="1618649"/>
    <lineage>
        <taxon>Bacteria</taxon>
        <taxon>Candidatus Giovannoniibacteriota</taxon>
    </lineage>
</organism>
<dbReference type="Pfam" id="PF00905">
    <property type="entry name" value="Transpeptidase"/>
    <property type="match status" value="1"/>
</dbReference>
<dbReference type="GO" id="GO:0051301">
    <property type="term" value="P:cell division"/>
    <property type="evidence" value="ECO:0007669"/>
    <property type="project" value="UniProtKB-KW"/>
</dbReference>
<evidence type="ECO:0000313" key="4">
    <source>
        <dbReference type="Proteomes" id="UP000034696"/>
    </source>
</evidence>
<gene>
    <name evidence="3" type="ORF">UX06_C0006G0004</name>
</gene>
<dbReference type="GO" id="GO:0071555">
    <property type="term" value="P:cell wall organization"/>
    <property type="evidence" value="ECO:0007669"/>
    <property type="project" value="TreeGrafter"/>
</dbReference>
<keyword evidence="1" id="KW-1133">Transmembrane helix</keyword>
<protein>
    <submittedName>
        <fullName evidence="3">Cell division protein ftsi/penicillin-binding protein 2</fullName>
    </submittedName>
</protein>
<feature type="domain" description="Penicillin-binding protein transpeptidase" evidence="2">
    <location>
        <begin position="226"/>
        <end position="549"/>
    </location>
</feature>